<reference evidence="1" key="1">
    <citation type="submission" date="2018-05" db="EMBL/GenBank/DDBJ databases">
        <authorList>
            <person name="Lanie J.A."/>
            <person name="Ng W.-L."/>
            <person name="Kazmierczak K.M."/>
            <person name="Andrzejewski T.M."/>
            <person name="Davidsen T.M."/>
            <person name="Wayne K.J."/>
            <person name="Tettelin H."/>
            <person name="Glass J.I."/>
            <person name="Rusch D."/>
            <person name="Podicherti R."/>
            <person name="Tsui H.-C.T."/>
            <person name="Winkler M.E."/>
        </authorList>
    </citation>
    <scope>NUCLEOTIDE SEQUENCE</scope>
</reference>
<proteinExistence type="predicted"/>
<dbReference type="AlphaFoldDB" id="A0A381WJB6"/>
<evidence type="ECO:0000313" key="1">
    <source>
        <dbReference type="EMBL" id="SVA52542.1"/>
    </source>
</evidence>
<feature type="non-terminal residue" evidence="1">
    <location>
        <position position="1"/>
    </location>
</feature>
<organism evidence="1">
    <name type="scientific">marine metagenome</name>
    <dbReference type="NCBI Taxonomy" id="408172"/>
    <lineage>
        <taxon>unclassified sequences</taxon>
        <taxon>metagenomes</taxon>
        <taxon>ecological metagenomes</taxon>
    </lineage>
</organism>
<name>A0A381WJB6_9ZZZZ</name>
<protein>
    <submittedName>
        <fullName evidence="1">Uncharacterized protein</fullName>
    </submittedName>
</protein>
<dbReference type="EMBL" id="UINC01011976">
    <property type="protein sequence ID" value="SVA52542.1"/>
    <property type="molecule type" value="Genomic_DNA"/>
</dbReference>
<gene>
    <name evidence="1" type="ORF">METZ01_LOCUS105396</name>
</gene>
<accession>A0A381WJB6</accession>
<sequence length="32" mass="3405">VTRNGDSHDANATTLTSLHDIGLGSSAFARRY</sequence>